<dbReference type="STRING" id="35525.A0A164X3P7"/>
<evidence type="ECO:0000313" key="2">
    <source>
        <dbReference type="Proteomes" id="UP000076858"/>
    </source>
</evidence>
<accession>A0A164X3P7</accession>
<keyword evidence="2" id="KW-1185">Reference proteome</keyword>
<sequence>MPKRSISELDWGDSLSHCPQSKIQVGNREINQGICAASNMKAVYSRTLNLLFQGSKAKANPTEMPPPTASTASLTATSLPKYSQTILTPDGQILPQTERNLAVSLPFANLACTCMSCSSASSGLLERCQFCEGTFCEKCFRLCMSCTGEYCSKCSIQTYSRDECTICLSCATERGHL</sequence>
<organism evidence="1 2">
    <name type="scientific">Daphnia magna</name>
    <dbReference type="NCBI Taxonomy" id="35525"/>
    <lineage>
        <taxon>Eukaryota</taxon>
        <taxon>Metazoa</taxon>
        <taxon>Ecdysozoa</taxon>
        <taxon>Arthropoda</taxon>
        <taxon>Crustacea</taxon>
        <taxon>Branchiopoda</taxon>
        <taxon>Diplostraca</taxon>
        <taxon>Cladocera</taxon>
        <taxon>Anomopoda</taxon>
        <taxon>Daphniidae</taxon>
        <taxon>Daphnia</taxon>
    </lineage>
</organism>
<dbReference type="Pfam" id="PF05458">
    <property type="entry name" value="Siva"/>
    <property type="match status" value="1"/>
</dbReference>
<dbReference type="PANTHER" id="PTHR14365">
    <property type="entry name" value="APOPTOSIS REGULATORY PROTEIN SIVA"/>
    <property type="match status" value="1"/>
</dbReference>
<dbReference type="GO" id="GO:0097191">
    <property type="term" value="P:extrinsic apoptotic signaling pathway"/>
    <property type="evidence" value="ECO:0007669"/>
    <property type="project" value="TreeGrafter"/>
</dbReference>
<proteinExistence type="predicted"/>
<gene>
    <name evidence="1" type="ORF">APZ42_020937</name>
</gene>
<dbReference type="EMBL" id="LRGB01001019">
    <property type="protein sequence ID" value="KZS13843.1"/>
    <property type="molecule type" value="Genomic_DNA"/>
</dbReference>
<evidence type="ECO:0000313" key="1">
    <source>
        <dbReference type="EMBL" id="KZS13843.1"/>
    </source>
</evidence>
<dbReference type="Proteomes" id="UP000076858">
    <property type="component" value="Unassembled WGS sequence"/>
</dbReference>
<comment type="caution">
    <text evidence="1">The sequence shown here is derived from an EMBL/GenBank/DDBJ whole genome shotgun (WGS) entry which is preliminary data.</text>
</comment>
<protein>
    <submittedName>
        <fullName evidence="1">Apoptosis regulatory protein Siva</fullName>
    </submittedName>
</protein>
<dbReference type="OrthoDB" id="60860at2759"/>
<dbReference type="AlphaFoldDB" id="A0A164X3P7"/>
<reference evidence="1 2" key="1">
    <citation type="submission" date="2016-03" db="EMBL/GenBank/DDBJ databases">
        <title>EvidentialGene: Evidence-directed Construction of Genes on Genomes.</title>
        <authorList>
            <person name="Gilbert D.G."/>
            <person name="Choi J.-H."/>
            <person name="Mockaitis K."/>
            <person name="Colbourne J."/>
            <person name="Pfrender M."/>
        </authorList>
    </citation>
    <scope>NUCLEOTIDE SEQUENCE [LARGE SCALE GENOMIC DNA]</scope>
    <source>
        <strain evidence="1 2">Xinb3</strain>
        <tissue evidence="1">Complete organism</tissue>
    </source>
</reference>
<dbReference type="PANTHER" id="PTHR14365:SF1">
    <property type="entry name" value="APOPTOSIS REGULATORY PROTEIN SIVA"/>
    <property type="match status" value="1"/>
</dbReference>
<dbReference type="InterPro" id="IPR022773">
    <property type="entry name" value="Siva"/>
</dbReference>
<name>A0A164X3P7_9CRUS</name>
<dbReference type="GO" id="GO:0005175">
    <property type="term" value="F:CD27 receptor binding"/>
    <property type="evidence" value="ECO:0007669"/>
    <property type="project" value="TreeGrafter"/>
</dbReference>